<dbReference type="Gene3D" id="2.115.10.20">
    <property type="entry name" value="Glycosyl hydrolase domain, family 43"/>
    <property type="match status" value="1"/>
</dbReference>
<keyword evidence="8" id="KW-1185">Reference proteome</keyword>
<feature type="signal peptide" evidence="6">
    <location>
        <begin position="1"/>
        <end position="30"/>
    </location>
</feature>
<reference evidence="7 8" key="1">
    <citation type="submission" date="2022-03" db="EMBL/GenBank/DDBJ databases">
        <title>Hymenobactersp. isolated from the air.</title>
        <authorList>
            <person name="Won M."/>
            <person name="Kwon S.-W."/>
        </authorList>
    </citation>
    <scope>NUCLEOTIDE SEQUENCE [LARGE SCALE GENOMIC DNA]</scope>
    <source>
        <strain evidence="7 8">KACC 21982</strain>
    </source>
</reference>
<dbReference type="SUPFAM" id="SSF75005">
    <property type="entry name" value="Arabinanase/levansucrase/invertase"/>
    <property type="match status" value="1"/>
</dbReference>
<sequence>MHRSTYRVAVRICTALGVFGLALAALPALAQQPVKKGEPLVFSYFKGNGEDGLHLAYSRDGYAWTSLKKDSTFLRPTVSKDKLMRDPCIIRGKDGLFHMVWTVSWNDKGIGYASSKDLVNWSAQQFVPVMQKEAEARNCWAPEITYDAATGAYVIYWATTIKGRFPETQSTADAAYNHRIYYVTTKDFKAYSDTKLLYEPGFNVIDATIQRDGKRYVMFLKDETREPAQKNLRVAFSNSITGPYSKASAPITGKYWAEGPTAVKFGNEWLVYFDKYTEHKYGAVQSSDLETWTDVSDKVQFPKGLRHGTVFPVTEKELNVLLKQ</sequence>
<keyword evidence="4 5" id="KW-0326">Glycosidase</keyword>
<organism evidence="7 8">
    <name type="scientific">Hymenobacter tibetensis</name>
    <dbReference type="NCBI Taxonomy" id="497967"/>
    <lineage>
        <taxon>Bacteria</taxon>
        <taxon>Pseudomonadati</taxon>
        <taxon>Bacteroidota</taxon>
        <taxon>Cytophagia</taxon>
        <taxon>Cytophagales</taxon>
        <taxon>Hymenobacteraceae</taxon>
        <taxon>Hymenobacter</taxon>
    </lineage>
</organism>
<evidence type="ECO:0000313" key="8">
    <source>
        <dbReference type="Proteomes" id="UP000831113"/>
    </source>
</evidence>
<dbReference type="GO" id="GO:0016787">
    <property type="term" value="F:hydrolase activity"/>
    <property type="evidence" value="ECO:0007669"/>
    <property type="project" value="UniProtKB-KW"/>
</dbReference>
<name>A0ABY4CUY0_9BACT</name>
<accession>A0ABY4CUY0</accession>
<evidence type="ECO:0000256" key="5">
    <source>
        <dbReference type="RuleBase" id="RU361187"/>
    </source>
</evidence>
<comment type="pathway">
    <text evidence="1">Glycan metabolism; L-arabinan degradation.</text>
</comment>
<evidence type="ECO:0000256" key="4">
    <source>
        <dbReference type="ARBA" id="ARBA00023295"/>
    </source>
</evidence>
<dbReference type="InterPro" id="IPR006710">
    <property type="entry name" value="Glyco_hydro_43"/>
</dbReference>
<dbReference type="Pfam" id="PF04616">
    <property type="entry name" value="Glyco_hydro_43"/>
    <property type="match status" value="1"/>
</dbReference>
<dbReference type="EMBL" id="CP094669">
    <property type="protein sequence ID" value="UOG73254.1"/>
    <property type="molecule type" value="Genomic_DNA"/>
</dbReference>
<feature type="chain" id="PRO_5046957869" evidence="6">
    <location>
        <begin position="31"/>
        <end position="324"/>
    </location>
</feature>
<evidence type="ECO:0000256" key="2">
    <source>
        <dbReference type="ARBA" id="ARBA00009865"/>
    </source>
</evidence>
<evidence type="ECO:0000256" key="6">
    <source>
        <dbReference type="SAM" id="SignalP"/>
    </source>
</evidence>
<dbReference type="PANTHER" id="PTHR43301">
    <property type="entry name" value="ARABINAN ENDO-1,5-ALPHA-L-ARABINOSIDASE"/>
    <property type="match status" value="1"/>
</dbReference>
<dbReference type="RefSeq" id="WP_243795342.1">
    <property type="nucleotide sequence ID" value="NZ_CP094669.1"/>
</dbReference>
<keyword evidence="3 5" id="KW-0378">Hydrolase</keyword>
<evidence type="ECO:0000256" key="1">
    <source>
        <dbReference type="ARBA" id="ARBA00004834"/>
    </source>
</evidence>
<comment type="similarity">
    <text evidence="2 5">Belongs to the glycosyl hydrolase 43 family.</text>
</comment>
<protein>
    <submittedName>
        <fullName evidence="7">Glycoside hydrolase family 43 protein</fullName>
    </submittedName>
</protein>
<evidence type="ECO:0000256" key="3">
    <source>
        <dbReference type="ARBA" id="ARBA00022801"/>
    </source>
</evidence>
<dbReference type="InterPro" id="IPR050727">
    <property type="entry name" value="GH43_arabinanases"/>
</dbReference>
<dbReference type="CDD" id="cd08983">
    <property type="entry name" value="GH43_Bt3655-like"/>
    <property type="match status" value="1"/>
</dbReference>
<gene>
    <name evidence="7" type="ORF">MTX78_14090</name>
</gene>
<evidence type="ECO:0000313" key="7">
    <source>
        <dbReference type="EMBL" id="UOG73254.1"/>
    </source>
</evidence>
<dbReference type="InterPro" id="IPR023296">
    <property type="entry name" value="Glyco_hydro_beta-prop_sf"/>
</dbReference>
<dbReference type="Proteomes" id="UP000831113">
    <property type="component" value="Chromosome"/>
</dbReference>
<keyword evidence="6" id="KW-0732">Signal</keyword>
<dbReference type="PANTHER" id="PTHR43301:SF3">
    <property type="entry name" value="ARABINAN ENDO-1,5-ALPHA-L-ARABINOSIDASE A-RELATED"/>
    <property type="match status" value="1"/>
</dbReference>
<proteinExistence type="inferred from homology"/>